<dbReference type="RefSeq" id="WP_142640935.1">
    <property type="nucleotide sequence ID" value="NZ_VDGI01000001.1"/>
</dbReference>
<comment type="caution">
    <text evidence="1">The sequence shown here is derived from an EMBL/GenBank/DDBJ whole genome shotgun (WGS) entry which is preliminary data.</text>
</comment>
<sequence length="251" mass="29568">MMLSETREFDGQLFGLVKFTQYIESLKAGNLYMNNLKFYIDQEKESGIKGVGDKLEASRVYSDMTFKMFDSETGELVAEGLSGGINFRLNRDEKRPVYCMYAVDAEVLEIVREDEDFYYTKFNLPKEEVDNLVNDFGNQMLYINPKPFLERVVPAFEEKYSFKAAKVNYDDYRINNSKRTNVYTDQESTEIYFWKDEFFKNQNEYRLVLTDVESDTPLIENIGDISDISTEFKIDEFFSDKFELQIRKKQG</sequence>
<proteinExistence type="predicted"/>
<dbReference type="AlphaFoldDB" id="A0A544TWJ1"/>
<name>A0A544TWJ1_9BACI</name>
<keyword evidence="2" id="KW-1185">Reference proteome</keyword>
<protein>
    <submittedName>
        <fullName evidence="1">Uncharacterized protein</fullName>
    </submittedName>
</protein>
<organism evidence="1 2">
    <name type="scientific">Psychrobacillus vulpis</name>
    <dbReference type="NCBI Taxonomy" id="2325572"/>
    <lineage>
        <taxon>Bacteria</taxon>
        <taxon>Bacillati</taxon>
        <taxon>Bacillota</taxon>
        <taxon>Bacilli</taxon>
        <taxon>Bacillales</taxon>
        <taxon>Bacillaceae</taxon>
        <taxon>Psychrobacillus</taxon>
    </lineage>
</organism>
<dbReference type="EMBL" id="VDGI01000001">
    <property type="protein sequence ID" value="TQR21809.1"/>
    <property type="molecule type" value="Genomic_DNA"/>
</dbReference>
<reference evidence="1 2" key="1">
    <citation type="submission" date="2019-06" db="EMBL/GenBank/DDBJ databases">
        <title>Psychrobacillus vulpis sp. nov., a new species isolated from feces of a red fox that inhabits in The Tablas de Daimiel Natural Park, Albacete, Spain.</title>
        <authorList>
            <person name="Rodriguez M."/>
            <person name="Reina J.C."/>
            <person name="Bejar V."/>
            <person name="Llamas I."/>
        </authorList>
    </citation>
    <scope>NUCLEOTIDE SEQUENCE [LARGE SCALE GENOMIC DNA]</scope>
    <source>
        <strain evidence="1 2">Z8</strain>
    </source>
</reference>
<dbReference type="Proteomes" id="UP000316626">
    <property type="component" value="Unassembled WGS sequence"/>
</dbReference>
<evidence type="ECO:0000313" key="1">
    <source>
        <dbReference type="EMBL" id="TQR21809.1"/>
    </source>
</evidence>
<dbReference type="OrthoDB" id="2894826at2"/>
<gene>
    <name evidence="1" type="ORF">FG384_02365</name>
</gene>
<accession>A0A544TWJ1</accession>
<evidence type="ECO:0000313" key="2">
    <source>
        <dbReference type="Proteomes" id="UP000316626"/>
    </source>
</evidence>